<proteinExistence type="predicted"/>
<dbReference type="Proteomes" id="UP000276103">
    <property type="component" value="Unassembled WGS sequence"/>
</dbReference>
<sequence>MEYPFLLPLLTFVQTIMEKEILYETTRNKDKKLFFPDCYFVDDFQGAVMTVTPKS</sequence>
<organism evidence="1 2">
    <name type="scientific">Trichormus variabilis SAG 1403-4b</name>
    <dbReference type="NCBI Taxonomy" id="447716"/>
    <lineage>
        <taxon>Bacteria</taxon>
        <taxon>Bacillati</taxon>
        <taxon>Cyanobacteriota</taxon>
        <taxon>Cyanophyceae</taxon>
        <taxon>Nostocales</taxon>
        <taxon>Nostocaceae</taxon>
        <taxon>Trichormus</taxon>
    </lineage>
</organism>
<keyword evidence="2" id="KW-1185">Reference proteome</keyword>
<accession>A0A433V1H5</accession>
<evidence type="ECO:0000313" key="2">
    <source>
        <dbReference type="Proteomes" id="UP000276103"/>
    </source>
</evidence>
<dbReference type="EMBL" id="RSCM01000001">
    <property type="protein sequence ID" value="RUS99943.1"/>
    <property type="molecule type" value="Genomic_DNA"/>
</dbReference>
<dbReference type="AlphaFoldDB" id="A0A433V1H5"/>
<evidence type="ECO:0000313" key="1">
    <source>
        <dbReference type="EMBL" id="RUS99943.1"/>
    </source>
</evidence>
<name>A0A433V1H5_ANAVA</name>
<comment type="caution">
    <text evidence="1">The sequence shown here is derived from an EMBL/GenBank/DDBJ whole genome shotgun (WGS) entry which is preliminary data.</text>
</comment>
<reference evidence="1 2" key="1">
    <citation type="journal article" date="2019" name="Genome Biol. Evol.">
        <title>Day and night: Metabolic profiles and evolutionary relationships of six axenic non-marine cyanobacteria.</title>
        <authorList>
            <person name="Will S.E."/>
            <person name="Henke P."/>
            <person name="Boedeker C."/>
            <person name="Huang S."/>
            <person name="Brinkmann H."/>
            <person name="Rohde M."/>
            <person name="Jarek M."/>
            <person name="Friedl T."/>
            <person name="Seufert S."/>
            <person name="Schumacher M."/>
            <person name="Overmann J."/>
            <person name="Neumann-Schaal M."/>
            <person name="Petersen J."/>
        </authorList>
    </citation>
    <scope>NUCLEOTIDE SEQUENCE [LARGE SCALE GENOMIC DNA]</scope>
    <source>
        <strain evidence="1 2">SAG 1403-4b</strain>
    </source>
</reference>
<gene>
    <name evidence="1" type="ORF">DSM107003_05270</name>
</gene>
<protein>
    <submittedName>
        <fullName evidence="1">Uncharacterized protein</fullName>
    </submittedName>
</protein>